<reference evidence="2" key="1">
    <citation type="submission" date="2022-11" db="UniProtKB">
        <authorList>
            <consortium name="WormBaseParasite"/>
        </authorList>
    </citation>
    <scope>IDENTIFICATION</scope>
</reference>
<accession>A0AC34FX79</accession>
<dbReference type="Proteomes" id="UP000887579">
    <property type="component" value="Unplaced"/>
</dbReference>
<protein>
    <submittedName>
        <fullName evidence="2">Tubulin/FtsZ GTPase domain-containing protein</fullName>
    </submittedName>
</protein>
<proteinExistence type="predicted"/>
<name>A0AC34FX79_9BILA</name>
<dbReference type="WBParaSite" id="ES5_v2.g21895.t1">
    <property type="protein sequence ID" value="ES5_v2.g21895.t1"/>
    <property type="gene ID" value="ES5_v2.g21895"/>
</dbReference>
<sequence length="415" mass="46348">MPGDTISIQVGQCGNEIGNEFWKRLCTEHCIGMDGYATPERTEDDNVSTYFSQADDFRYIPRAVLIDLEPRVINSTLNAEFGKVFNLERVFSSGGGAGNNWASGYGAGFNKDSEHGDQILNIIQSEVEISDKIDGFSVSHSIAGGTGSGLGSWILEKLVDEYGHKQIQTFSVFPNSGSDVVVQPYNAILTLKRLIEIPQMVTVLDNEAIEKNAMAKMHIKDPSMKDVNAIIGRIMAGVAPMTPVDPKYIQQTTASHLMRLLGRSDCMMTRPFRKYTPSQTDCLLSGLVLFQGEIDKSEAQNSITKTNSLNPYGSSLIPFFDIQYITSYPKAKNRSAVLALNHSSFEKTLFSIIHQFDTMFRNKAYIKNFEKEDYFLDGLEPMIQARDMVEDLRKAYADPWTFCSGGRRPNNENEN</sequence>
<evidence type="ECO:0000313" key="1">
    <source>
        <dbReference type="Proteomes" id="UP000887579"/>
    </source>
</evidence>
<organism evidence="1 2">
    <name type="scientific">Panagrolaimus sp. ES5</name>
    <dbReference type="NCBI Taxonomy" id="591445"/>
    <lineage>
        <taxon>Eukaryota</taxon>
        <taxon>Metazoa</taxon>
        <taxon>Ecdysozoa</taxon>
        <taxon>Nematoda</taxon>
        <taxon>Chromadorea</taxon>
        <taxon>Rhabditida</taxon>
        <taxon>Tylenchina</taxon>
        <taxon>Panagrolaimomorpha</taxon>
        <taxon>Panagrolaimoidea</taxon>
        <taxon>Panagrolaimidae</taxon>
        <taxon>Panagrolaimus</taxon>
    </lineage>
</organism>
<evidence type="ECO:0000313" key="2">
    <source>
        <dbReference type="WBParaSite" id="ES5_v2.g21895.t1"/>
    </source>
</evidence>